<dbReference type="AlphaFoldDB" id="A0AAV6WXZ4"/>
<evidence type="ECO:0000313" key="3">
    <source>
        <dbReference type="Proteomes" id="UP000826271"/>
    </source>
</evidence>
<feature type="domain" description="RPAP1 C-terminal" evidence="1">
    <location>
        <begin position="31"/>
        <end position="105"/>
    </location>
</feature>
<gene>
    <name evidence="2" type="ORF">BUALT_Bualt13G0124800</name>
</gene>
<evidence type="ECO:0000313" key="2">
    <source>
        <dbReference type="EMBL" id="KAG8371790.1"/>
    </source>
</evidence>
<reference evidence="2" key="1">
    <citation type="submission" date="2019-10" db="EMBL/GenBank/DDBJ databases">
        <authorList>
            <person name="Zhang R."/>
            <person name="Pan Y."/>
            <person name="Wang J."/>
            <person name="Ma R."/>
            <person name="Yu S."/>
        </authorList>
    </citation>
    <scope>NUCLEOTIDE SEQUENCE</scope>
    <source>
        <strain evidence="2">LA-IB0</strain>
        <tissue evidence="2">Leaf</tissue>
    </source>
</reference>
<dbReference type="PANTHER" id="PTHR47605:SF2">
    <property type="entry name" value="TRANSCRIPTIONAL ELONGATION REGULATOR MINIYO"/>
    <property type="match status" value="1"/>
</dbReference>
<dbReference type="InterPro" id="IPR055326">
    <property type="entry name" value="MINIYO"/>
</dbReference>
<dbReference type="Pfam" id="PF08620">
    <property type="entry name" value="RPAP1_C"/>
    <property type="match status" value="1"/>
</dbReference>
<accession>A0AAV6WXZ4</accession>
<comment type="caution">
    <text evidence="2">The sequence shown here is derived from an EMBL/GenBank/DDBJ whole genome shotgun (WGS) entry which is preliminary data.</text>
</comment>
<keyword evidence="3" id="KW-1185">Reference proteome</keyword>
<dbReference type="Proteomes" id="UP000826271">
    <property type="component" value="Unassembled WGS sequence"/>
</dbReference>
<dbReference type="EMBL" id="WHWC01000013">
    <property type="protein sequence ID" value="KAG8371790.1"/>
    <property type="molecule type" value="Genomic_DNA"/>
</dbReference>
<organism evidence="2 3">
    <name type="scientific">Buddleja alternifolia</name>
    <dbReference type="NCBI Taxonomy" id="168488"/>
    <lineage>
        <taxon>Eukaryota</taxon>
        <taxon>Viridiplantae</taxon>
        <taxon>Streptophyta</taxon>
        <taxon>Embryophyta</taxon>
        <taxon>Tracheophyta</taxon>
        <taxon>Spermatophyta</taxon>
        <taxon>Magnoliopsida</taxon>
        <taxon>eudicotyledons</taxon>
        <taxon>Gunneridae</taxon>
        <taxon>Pentapetalae</taxon>
        <taxon>asterids</taxon>
        <taxon>lamiids</taxon>
        <taxon>Lamiales</taxon>
        <taxon>Scrophulariaceae</taxon>
        <taxon>Buddlejeae</taxon>
        <taxon>Buddleja</taxon>
    </lineage>
</organism>
<dbReference type="PANTHER" id="PTHR47605">
    <property type="entry name" value="TRANSCRIPTIONAL ELONGATION REGULATOR MINIYO"/>
    <property type="match status" value="1"/>
</dbReference>
<evidence type="ECO:0000259" key="1">
    <source>
        <dbReference type="Pfam" id="PF08620"/>
    </source>
</evidence>
<protein>
    <recommendedName>
        <fullName evidence="1">RPAP1 C-terminal domain-containing protein</fullName>
    </recommendedName>
</protein>
<sequence length="139" mass="15077">MNQDDKAIPNLSPQKSNRWDAWSKRVERVRDMRFSFDGNVSDAGKASSKSGYNADNVSERDFLRMEGKPGAAGYTIKEAVAITRSVVPGQSTLALHLIAVVLDRAICSICKSQVGPASNFSDAEGSVDWKAIWAFALGP</sequence>
<proteinExistence type="predicted"/>
<name>A0AAV6WXZ4_9LAMI</name>
<dbReference type="InterPro" id="IPR013929">
    <property type="entry name" value="RPAP1_C"/>
</dbReference>